<dbReference type="RefSeq" id="WP_176978102.1">
    <property type="nucleotide sequence ID" value="NZ_JABZEO010000022.1"/>
</dbReference>
<accession>A0A850RJX1</accession>
<organism evidence="1 2">
    <name type="scientific">Allochromatium humboldtianum</name>
    <dbReference type="NCBI Taxonomy" id="504901"/>
    <lineage>
        <taxon>Bacteria</taxon>
        <taxon>Pseudomonadati</taxon>
        <taxon>Pseudomonadota</taxon>
        <taxon>Gammaproteobacteria</taxon>
        <taxon>Chromatiales</taxon>
        <taxon>Chromatiaceae</taxon>
        <taxon>Allochromatium</taxon>
    </lineage>
</organism>
<evidence type="ECO:0000313" key="2">
    <source>
        <dbReference type="Proteomes" id="UP000592294"/>
    </source>
</evidence>
<dbReference type="AlphaFoldDB" id="A0A850RJX1"/>
<name>A0A850RJX1_9GAMM</name>
<comment type="caution">
    <text evidence="1">The sequence shown here is derived from an EMBL/GenBank/DDBJ whole genome shotgun (WGS) entry which is preliminary data.</text>
</comment>
<protein>
    <submittedName>
        <fullName evidence="1">Uncharacterized protein</fullName>
    </submittedName>
</protein>
<reference evidence="1 2" key="1">
    <citation type="submission" date="2020-06" db="EMBL/GenBank/DDBJ databases">
        <title>Whole-genome sequence of Allochromatium humboldtianum DSM 21881, type strain.</title>
        <authorList>
            <person name="Kyndt J.A."/>
            <person name="Meyer T.E."/>
        </authorList>
    </citation>
    <scope>NUCLEOTIDE SEQUENCE [LARGE SCALE GENOMIC DNA]</scope>
    <source>
        <strain evidence="1 2">DSM 21881</strain>
    </source>
</reference>
<keyword evidence="2" id="KW-1185">Reference proteome</keyword>
<evidence type="ECO:0000313" key="1">
    <source>
        <dbReference type="EMBL" id="NVZ11402.1"/>
    </source>
</evidence>
<dbReference type="Proteomes" id="UP000592294">
    <property type="component" value="Unassembled WGS sequence"/>
</dbReference>
<dbReference type="EMBL" id="JABZEO010000022">
    <property type="protein sequence ID" value="NVZ11402.1"/>
    <property type="molecule type" value="Genomic_DNA"/>
</dbReference>
<sequence>MIQTLEAVIDERGQVYFPHPVTIKGVHRALVTILDEPPVQPVESMSPVFEAETVDAEDSEELFGIWKDYPETASVDEYLREIRKGRF</sequence>
<proteinExistence type="predicted"/>
<gene>
    <name evidence="1" type="ORF">HW932_19305</name>
</gene>